<evidence type="ECO:0000313" key="3">
    <source>
        <dbReference type="EMBL" id="CAH1242493.1"/>
    </source>
</evidence>
<evidence type="ECO:0000256" key="2">
    <source>
        <dbReference type="SAM" id="MobiDB-lite"/>
    </source>
</evidence>
<feature type="coiled-coil region" evidence="1">
    <location>
        <begin position="433"/>
        <end position="481"/>
    </location>
</feature>
<keyword evidence="4" id="KW-1185">Reference proteome</keyword>
<dbReference type="CDD" id="cd22265">
    <property type="entry name" value="UDM1_RNF168"/>
    <property type="match status" value="1"/>
</dbReference>
<feature type="region of interest" description="Disordered" evidence="2">
    <location>
        <begin position="367"/>
        <end position="427"/>
    </location>
</feature>
<protein>
    <submittedName>
        <fullName evidence="3">Hypp6766 protein</fullName>
    </submittedName>
</protein>
<name>A0A8J9YVL9_BRALA</name>
<feature type="region of interest" description="Disordered" evidence="2">
    <location>
        <begin position="63"/>
        <end position="91"/>
    </location>
</feature>
<feature type="region of interest" description="Disordered" evidence="2">
    <location>
        <begin position="504"/>
        <end position="536"/>
    </location>
</feature>
<feature type="compositionally biased region" description="Basic and acidic residues" evidence="2">
    <location>
        <begin position="413"/>
        <end position="425"/>
    </location>
</feature>
<dbReference type="AlphaFoldDB" id="A0A8J9YVL9"/>
<sequence length="636" mass="71041">MTWYTWELNIIYHVQIKLKFGPPWRLPINNFDTEANDFCGRFKHHGDSRRVFLGHWKKENVTSGSVPVEKPTTDGDDSSVTEPTATAPKESDDDVIERHLVGTFEIPVDGMVSPHWSRLCRQPDPDHVQDLKARFKATPGMAFTVMAVHLPGITPETFQPDKVKTYAYEVLGGNHTRLALQLLRQEQPDNSSFKTRMAKVYCGLTDSLAKRIGVLHNDGNFHLPSGFKEQLYNFRAAAYAAAGYTDEVSLTTVEPPRNSATVTKWKDGLCTMLGIVDTVTPKQTITKRKGLSNKYPVVIRLAVSSCRVWAAIGDFIARWEEGRIPGQPRTAGKRNEIKNHHLSFLKIKDSDEVQLEKLKKVMNGELDYRSSRKKRQNKVTDPEDTGPKDTGTKNTGEDTDGDNSTKATSAGPEESKEKGKKKEDGSCGAQAELLAERARNLKLEAEIEKLKSEKGAVEDELKRVKDMLAEEETKRKILEGSLKATEDVTNGLIFSLETAKDKADLEGNNQTSNKRKNAADATTSSTRPKSRRTETGKTIYDVGQMVAVIGTANDDDDDPIPWFGRVVATKPLKVRWYDIDHGDNTYHVERDSDGKPLKDQEVAPKKVLTAVTFNADMSLSQDEHIRVFSMLPSKLG</sequence>
<accession>A0A8J9YVL9</accession>
<dbReference type="EMBL" id="OV696697">
    <property type="protein sequence ID" value="CAH1242493.1"/>
    <property type="molecule type" value="Genomic_DNA"/>
</dbReference>
<evidence type="ECO:0000256" key="1">
    <source>
        <dbReference type="SAM" id="Coils"/>
    </source>
</evidence>
<keyword evidence="1" id="KW-0175">Coiled coil</keyword>
<feature type="compositionally biased region" description="Basic and acidic residues" evidence="2">
    <location>
        <begin position="378"/>
        <end position="391"/>
    </location>
</feature>
<dbReference type="Proteomes" id="UP000838412">
    <property type="component" value="Chromosome 12"/>
</dbReference>
<organism evidence="3 4">
    <name type="scientific">Branchiostoma lanceolatum</name>
    <name type="common">Common lancelet</name>
    <name type="synonym">Amphioxus lanceolatum</name>
    <dbReference type="NCBI Taxonomy" id="7740"/>
    <lineage>
        <taxon>Eukaryota</taxon>
        <taxon>Metazoa</taxon>
        <taxon>Chordata</taxon>
        <taxon>Cephalochordata</taxon>
        <taxon>Leptocardii</taxon>
        <taxon>Amphioxiformes</taxon>
        <taxon>Branchiostomatidae</taxon>
        <taxon>Branchiostoma</taxon>
    </lineage>
</organism>
<gene>
    <name evidence="3" type="primary">Hypp6766</name>
    <name evidence="3" type="ORF">BLAG_LOCUS5782</name>
</gene>
<reference evidence="3" key="1">
    <citation type="submission" date="2022-01" db="EMBL/GenBank/DDBJ databases">
        <authorList>
            <person name="Braso-Vives M."/>
        </authorList>
    </citation>
    <scope>NUCLEOTIDE SEQUENCE</scope>
</reference>
<evidence type="ECO:0000313" key="4">
    <source>
        <dbReference type="Proteomes" id="UP000838412"/>
    </source>
</evidence>
<dbReference type="OrthoDB" id="6137781at2759"/>
<proteinExistence type="predicted"/>